<name>A0A6B3R6W6_9FLAO</name>
<dbReference type="RefSeq" id="WP_164003970.1">
    <property type="nucleotide sequence ID" value="NZ_JAAIKD010000002.1"/>
</dbReference>
<dbReference type="PANTHER" id="PTHR30213">
    <property type="entry name" value="INNER MEMBRANE PROTEIN YHJD"/>
    <property type="match status" value="1"/>
</dbReference>
<evidence type="ECO:0000256" key="3">
    <source>
        <dbReference type="ARBA" id="ARBA00022692"/>
    </source>
</evidence>
<proteinExistence type="predicted"/>
<keyword evidence="8" id="KW-1185">Reference proteome</keyword>
<protein>
    <submittedName>
        <fullName evidence="7">YihY/virulence factor BrkB family protein</fullName>
    </submittedName>
</protein>
<dbReference type="GO" id="GO:0005886">
    <property type="term" value="C:plasma membrane"/>
    <property type="evidence" value="ECO:0007669"/>
    <property type="project" value="UniProtKB-SubCell"/>
</dbReference>
<keyword evidence="4 6" id="KW-1133">Transmembrane helix</keyword>
<dbReference type="PIRSF" id="PIRSF035875">
    <property type="entry name" value="RNase_BN"/>
    <property type="match status" value="1"/>
</dbReference>
<dbReference type="AlphaFoldDB" id="A0A6B3R6W6"/>
<dbReference type="PANTHER" id="PTHR30213:SF0">
    <property type="entry name" value="UPF0761 MEMBRANE PROTEIN YIHY"/>
    <property type="match status" value="1"/>
</dbReference>
<evidence type="ECO:0000313" key="7">
    <source>
        <dbReference type="EMBL" id="NEV93244.1"/>
    </source>
</evidence>
<gene>
    <name evidence="7" type="ORF">G3567_03655</name>
</gene>
<accession>A0A6B3R6W6</accession>
<keyword evidence="2" id="KW-1003">Cell membrane</keyword>
<keyword evidence="3 6" id="KW-0812">Transmembrane</keyword>
<dbReference type="InterPro" id="IPR017039">
    <property type="entry name" value="Virul_fac_BrkB"/>
</dbReference>
<feature type="transmembrane region" description="Helical" evidence="6">
    <location>
        <begin position="160"/>
        <end position="186"/>
    </location>
</feature>
<sequence length="311" mass="35362">MATEISDTLKKIPVISKIAYWANQKNLRGRQGFTLYDLLSLYTLGILKGTFSTRASAIAFSFFMAIFPFLLFILNLIPFVWFIDDFQQELLNYLENLLPPQTSGMFQDIFYDIANNPRAGLLSFVFLLSIFLMSNGVNAIFTSFEFSYHTQINRPFLRQYFVAVGVAIIVAILLLIAVIATVYFSFLIDQFKSIGVVGDSLLLVKYGRFAILILVLVLGISTLYYFGTKEGKKTRFFSLGSFFTTILIILTTYLFSVYVENFSAYNKLYGSIGALLILMLYIWLNSNILLLGFELNGSLYNLKQKSQTLKN</sequence>
<comment type="subcellular location">
    <subcellularLocation>
        <location evidence="1">Cell membrane</location>
        <topology evidence="1">Multi-pass membrane protein</topology>
    </subcellularLocation>
</comment>
<feature type="transmembrane region" description="Helical" evidence="6">
    <location>
        <begin position="206"/>
        <end position="227"/>
    </location>
</feature>
<dbReference type="EMBL" id="JAAIKD010000002">
    <property type="protein sequence ID" value="NEV93244.1"/>
    <property type="molecule type" value="Genomic_DNA"/>
</dbReference>
<evidence type="ECO:0000256" key="4">
    <source>
        <dbReference type="ARBA" id="ARBA00022989"/>
    </source>
</evidence>
<evidence type="ECO:0000256" key="1">
    <source>
        <dbReference type="ARBA" id="ARBA00004651"/>
    </source>
</evidence>
<dbReference type="Pfam" id="PF03631">
    <property type="entry name" value="Virul_fac_BrkB"/>
    <property type="match status" value="1"/>
</dbReference>
<organism evidence="7 8">
    <name type="scientific">Psychroflexus aurantiacus</name>
    <dbReference type="NCBI Taxonomy" id="2709310"/>
    <lineage>
        <taxon>Bacteria</taxon>
        <taxon>Pseudomonadati</taxon>
        <taxon>Bacteroidota</taxon>
        <taxon>Flavobacteriia</taxon>
        <taxon>Flavobacteriales</taxon>
        <taxon>Flavobacteriaceae</taxon>
        <taxon>Psychroflexus</taxon>
    </lineage>
</organism>
<keyword evidence="5 6" id="KW-0472">Membrane</keyword>
<feature type="transmembrane region" description="Helical" evidence="6">
    <location>
        <begin position="271"/>
        <end position="293"/>
    </location>
</feature>
<dbReference type="Proteomes" id="UP000478505">
    <property type="component" value="Unassembled WGS sequence"/>
</dbReference>
<feature type="transmembrane region" description="Helical" evidence="6">
    <location>
        <begin position="58"/>
        <end position="83"/>
    </location>
</feature>
<comment type="caution">
    <text evidence="7">The sequence shown here is derived from an EMBL/GenBank/DDBJ whole genome shotgun (WGS) entry which is preliminary data.</text>
</comment>
<evidence type="ECO:0000256" key="5">
    <source>
        <dbReference type="ARBA" id="ARBA00023136"/>
    </source>
</evidence>
<reference evidence="7 8" key="1">
    <citation type="submission" date="2020-02" db="EMBL/GenBank/DDBJ databases">
        <title>Flavobacteriaceae Psychroflexus bacterium YR1-1, complete genome.</title>
        <authorList>
            <person name="Li Y."/>
            <person name="Wu S."/>
        </authorList>
    </citation>
    <scope>NUCLEOTIDE SEQUENCE [LARGE SCALE GENOMIC DNA]</scope>
    <source>
        <strain evidence="7 8">YR1-1</strain>
    </source>
</reference>
<evidence type="ECO:0000256" key="6">
    <source>
        <dbReference type="SAM" id="Phobius"/>
    </source>
</evidence>
<evidence type="ECO:0000313" key="8">
    <source>
        <dbReference type="Proteomes" id="UP000478505"/>
    </source>
</evidence>
<feature type="transmembrane region" description="Helical" evidence="6">
    <location>
        <begin position="239"/>
        <end position="259"/>
    </location>
</feature>
<feature type="transmembrane region" description="Helical" evidence="6">
    <location>
        <begin position="121"/>
        <end position="148"/>
    </location>
</feature>
<dbReference type="NCBIfam" id="TIGR00765">
    <property type="entry name" value="yihY_not_rbn"/>
    <property type="match status" value="1"/>
</dbReference>
<evidence type="ECO:0000256" key="2">
    <source>
        <dbReference type="ARBA" id="ARBA00022475"/>
    </source>
</evidence>